<proteinExistence type="inferred from homology"/>
<evidence type="ECO:0000256" key="7">
    <source>
        <dbReference type="ARBA" id="ARBA00022801"/>
    </source>
</evidence>
<dbReference type="Gene3D" id="2.40.70.10">
    <property type="entry name" value="Acid Proteases"/>
    <property type="match status" value="2"/>
</dbReference>
<dbReference type="FunFam" id="2.40.70.10:FF:000036">
    <property type="entry name" value="Vacuolar aspartic protease"/>
    <property type="match status" value="1"/>
</dbReference>
<comment type="subcellular location">
    <subcellularLocation>
        <location evidence="1">Vacuole</location>
    </subcellularLocation>
</comment>
<keyword evidence="6 12" id="KW-0064">Aspartyl protease</keyword>
<dbReference type="PANTHER" id="PTHR47966:SF51">
    <property type="entry name" value="BETA-SITE APP-CLEAVING ENZYME, ISOFORM A-RELATED"/>
    <property type="match status" value="1"/>
</dbReference>
<evidence type="ECO:0000256" key="13">
    <source>
        <dbReference type="SAM" id="SignalP"/>
    </source>
</evidence>
<keyword evidence="16" id="KW-1185">Reference proteome</keyword>
<dbReference type="GO" id="GO:0005773">
    <property type="term" value="C:vacuole"/>
    <property type="evidence" value="ECO:0007669"/>
    <property type="project" value="UniProtKB-SubCell"/>
</dbReference>
<keyword evidence="7 12" id="KW-0378">Hydrolase</keyword>
<feature type="active site" evidence="10">
    <location>
        <position position="299"/>
    </location>
</feature>
<evidence type="ECO:0000256" key="9">
    <source>
        <dbReference type="ARBA" id="ARBA00023180"/>
    </source>
</evidence>
<dbReference type="VEuPathDB" id="FungiDB:AMAG_11032"/>
<evidence type="ECO:0000256" key="11">
    <source>
        <dbReference type="PIRSR" id="PIRSR601461-2"/>
    </source>
</evidence>
<organism evidence="15 16">
    <name type="scientific">Allomyces macrogynus (strain ATCC 38327)</name>
    <name type="common">Allomyces javanicus var. macrogynus</name>
    <dbReference type="NCBI Taxonomy" id="578462"/>
    <lineage>
        <taxon>Eukaryota</taxon>
        <taxon>Fungi</taxon>
        <taxon>Fungi incertae sedis</taxon>
        <taxon>Blastocladiomycota</taxon>
        <taxon>Blastocladiomycetes</taxon>
        <taxon>Blastocladiales</taxon>
        <taxon>Blastocladiaceae</taxon>
        <taxon>Allomyces</taxon>
    </lineage>
</organism>
<reference evidence="16" key="2">
    <citation type="submission" date="2009-11" db="EMBL/GenBank/DDBJ databases">
        <title>The Genome Sequence of Allomyces macrogynus strain ATCC 38327.</title>
        <authorList>
            <consortium name="The Broad Institute Genome Sequencing Platform"/>
            <person name="Russ C."/>
            <person name="Cuomo C."/>
            <person name="Shea T."/>
            <person name="Young S.K."/>
            <person name="Zeng Q."/>
            <person name="Koehrsen M."/>
            <person name="Haas B."/>
            <person name="Borodovsky M."/>
            <person name="Guigo R."/>
            <person name="Alvarado L."/>
            <person name="Berlin A."/>
            <person name="Borenstein D."/>
            <person name="Chen Z."/>
            <person name="Engels R."/>
            <person name="Freedman E."/>
            <person name="Gellesch M."/>
            <person name="Goldberg J."/>
            <person name="Griggs A."/>
            <person name="Gujja S."/>
            <person name="Heiman D."/>
            <person name="Hepburn T."/>
            <person name="Howarth C."/>
            <person name="Jen D."/>
            <person name="Larson L."/>
            <person name="Lewis B."/>
            <person name="Mehta T."/>
            <person name="Park D."/>
            <person name="Pearson M."/>
            <person name="Roberts A."/>
            <person name="Saif S."/>
            <person name="Shenoy N."/>
            <person name="Sisk P."/>
            <person name="Stolte C."/>
            <person name="Sykes S."/>
            <person name="Walk T."/>
            <person name="White J."/>
            <person name="Yandava C."/>
            <person name="Burger G."/>
            <person name="Gray M.W."/>
            <person name="Holland P.W.H."/>
            <person name="King N."/>
            <person name="Lang F.B.F."/>
            <person name="Roger A.J."/>
            <person name="Ruiz-Trillo I."/>
            <person name="Lander E."/>
            <person name="Nusbaum C."/>
        </authorList>
    </citation>
    <scope>NUCLEOTIDE SEQUENCE [LARGE SCALE GENOMIC DNA]</scope>
    <source>
        <strain evidence="16">ATCC 38327</strain>
    </source>
</reference>
<dbReference type="PANTHER" id="PTHR47966">
    <property type="entry name" value="BETA-SITE APP-CLEAVING ENZYME, ISOFORM A-RELATED"/>
    <property type="match status" value="1"/>
</dbReference>
<evidence type="ECO:0000256" key="5">
    <source>
        <dbReference type="ARBA" id="ARBA00022729"/>
    </source>
</evidence>
<dbReference type="InterPro" id="IPR033121">
    <property type="entry name" value="PEPTIDASE_A1"/>
</dbReference>
<evidence type="ECO:0000256" key="8">
    <source>
        <dbReference type="ARBA" id="ARBA00023157"/>
    </source>
</evidence>
<feature type="chain" id="PRO_5005548132" description="Peptidase A1 domain-containing protein" evidence="13">
    <location>
        <begin position="20"/>
        <end position="420"/>
    </location>
</feature>
<dbReference type="Pfam" id="PF00026">
    <property type="entry name" value="Asp"/>
    <property type="match status" value="1"/>
</dbReference>
<dbReference type="OrthoDB" id="771136at2759"/>
<dbReference type="OMA" id="KYDHDAS"/>
<keyword evidence="4 12" id="KW-0645">Protease</keyword>
<evidence type="ECO:0000256" key="2">
    <source>
        <dbReference type="ARBA" id="ARBA00007447"/>
    </source>
</evidence>
<dbReference type="PRINTS" id="PR00792">
    <property type="entry name" value="PEPSIN"/>
</dbReference>
<keyword evidence="9" id="KW-0325">Glycoprotein</keyword>
<protein>
    <recommendedName>
        <fullName evidence="14">Peptidase A1 domain-containing protein</fullName>
    </recommendedName>
</protein>
<feature type="domain" description="Peptidase A1" evidence="14">
    <location>
        <begin position="95"/>
        <end position="417"/>
    </location>
</feature>
<evidence type="ECO:0000256" key="6">
    <source>
        <dbReference type="ARBA" id="ARBA00022750"/>
    </source>
</evidence>
<dbReference type="PROSITE" id="PS51767">
    <property type="entry name" value="PEPTIDASE_A1"/>
    <property type="match status" value="1"/>
</dbReference>
<feature type="disulfide bond" evidence="11">
    <location>
        <begin position="126"/>
        <end position="131"/>
    </location>
</feature>
<dbReference type="Proteomes" id="UP000054350">
    <property type="component" value="Unassembled WGS sequence"/>
</dbReference>
<feature type="active site" evidence="10">
    <location>
        <position position="113"/>
    </location>
</feature>
<evidence type="ECO:0000256" key="1">
    <source>
        <dbReference type="ARBA" id="ARBA00004116"/>
    </source>
</evidence>
<dbReference type="STRING" id="578462.A0A0L0SSC9"/>
<evidence type="ECO:0000313" key="15">
    <source>
        <dbReference type="EMBL" id="KNE65401.1"/>
    </source>
</evidence>
<dbReference type="InterPro" id="IPR021109">
    <property type="entry name" value="Peptidase_aspartic_dom_sf"/>
</dbReference>
<evidence type="ECO:0000256" key="12">
    <source>
        <dbReference type="RuleBase" id="RU000454"/>
    </source>
</evidence>
<reference evidence="15 16" key="1">
    <citation type="submission" date="2009-11" db="EMBL/GenBank/DDBJ databases">
        <title>Annotation of Allomyces macrogynus ATCC 38327.</title>
        <authorList>
            <consortium name="The Broad Institute Genome Sequencing Platform"/>
            <person name="Russ C."/>
            <person name="Cuomo C."/>
            <person name="Burger G."/>
            <person name="Gray M.W."/>
            <person name="Holland P.W.H."/>
            <person name="King N."/>
            <person name="Lang F.B.F."/>
            <person name="Roger A.J."/>
            <person name="Ruiz-Trillo I."/>
            <person name="Young S.K."/>
            <person name="Zeng Q."/>
            <person name="Gargeya S."/>
            <person name="Fitzgerald M."/>
            <person name="Haas B."/>
            <person name="Abouelleil A."/>
            <person name="Alvarado L."/>
            <person name="Arachchi H.M."/>
            <person name="Berlin A."/>
            <person name="Chapman S.B."/>
            <person name="Gearin G."/>
            <person name="Goldberg J."/>
            <person name="Griggs A."/>
            <person name="Gujja S."/>
            <person name="Hansen M."/>
            <person name="Heiman D."/>
            <person name="Howarth C."/>
            <person name="Larimer J."/>
            <person name="Lui A."/>
            <person name="MacDonald P.J.P."/>
            <person name="McCowen C."/>
            <person name="Montmayeur A."/>
            <person name="Murphy C."/>
            <person name="Neiman D."/>
            <person name="Pearson M."/>
            <person name="Priest M."/>
            <person name="Roberts A."/>
            <person name="Saif S."/>
            <person name="Shea T."/>
            <person name="Sisk P."/>
            <person name="Stolte C."/>
            <person name="Sykes S."/>
            <person name="Wortman J."/>
            <person name="Nusbaum C."/>
            <person name="Birren B."/>
        </authorList>
    </citation>
    <scope>NUCLEOTIDE SEQUENCE [LARGE SCALE GENOMIC DNA]</scope>
    <source>
        <strain evidence="15 16">ATCC 38327</strain>
    </source>
</reference>
<dbReference type="FunFam" id="2.40.70.10:FF:000002">
    <property type="entry name" value="Vacuolar aspartic proteinase"/>
    <property type="match status" value="1"/>
</dbReference>
<comment type="similarity">
    <text evidence="2 12">Belongs to the peptidase A1 family.</text>
</comment>
<evidence type="ECO:0000259" key="14">
    <source>
        <dbReference type="PROSITE" id="PS51767"/>
    </source>
</evidence>
<accession>A0A0L0SSC9</accession>
<evidence type="ECO:0000256" key="10">
    <source>
        <dbReference type="PIRSR" id="PIRSR601461-1"/>
    </source>
</evidence>
<evidence type="ECO:0000313" key="16">
    <source>
        <dbReference type="Proteomes" id="UP000054350"/>
    </source>
</evidence>
<dbReference type="eggNOG" id="KOG1339">
    <property type="taxonomic scope" value="Eukaryota"/>
</dbReference>
<sequence length="420" mass="45652">MRAPMHLLAIVALLVAAMAAEGRVRIPLKKLEQSGEEVLRSLMATQAGLQQKYIMSRLGHTLDLGAYTVDAAKKKKDPKEPIHGVPLSDYMNAQYFAEIQIGTPGQSFSVVMDTGSSNLWVPSTRCMSMACWLHRRFDAKKSSTFRKNGTHFGIQYGSGSLEGILSTDTVTIGDLEILDQTFGESTKEPGIAFAVGKFDGILGLGYDNIAVEKVVPPFYSMINQGLLRHPVFTFWLGDVNKDPNAGGEIVFGDIDPAHHTGKIHYAPVVRKGYWEVKIEALTVGGEDFPLLGNATAAIDTGTSLIAGPMKAADAINKLIGAKKNFLGQYMIDCRKLDSMPEIAFRFGGKDFTLQPEDYVLKVAASPIGGGGGQEQCISGFMGIEMPPQLGQLWIVGDVFLRKYFTVYDLGNNRVGFAQST</sequence>
<dbReference type="GO" id="GO:0004190">
    <property type="term" value="F:aspartic-type endopeptidase activity"/>
    <property type="evidence" value="ECO:0007669"/>
    <property type="project" value="UniProtKB-KW"/>
</dbReference>
<dbReference type="GO" id="GO:0006508">
    <property type="term" value="P:proteolysis"/>
    <property type="evidence" value="ECO:0007669"/>
    <property type="project" value="UniProtKB-KW"/>
</dbReference>
<name>A0A0L0SSC9_ALLM3</name>
<dbReference type="EMBL" id="GG745347">
    <property type="protein sequence ID" value="KNE65401.1"/>
    <property type="molecule type" value="Genomic_DNA"/>
</dbReference>
<evidence type="ECO:0000256" key="3">
    <source>
        <dbReference type="ARBA" id="ARBA00022554"/>
    </source>
</evidence>
<dbReference type="SUPFAM" id="SSF50630">
    <property type="entry name" value="Acid proteases"/>
    <property type="match status" value="1"/>
</dbReference>
<keyword evidence="3" id="KW-0926">Vacuole</keyword>
<keyword evidence="8 11" id="KW-1015">Disulfide bond</keyword>
<feature type="disulfide bond" evidence="11">
    <location>
        <begin position="333"/>
        <end position="376"/>
    </location>
</feature>
<gene>
    <name evidence="15" type="ORF">AMAG_11032</name>
</gene>
<dbReference type="PROSITE" id="PS00141">
    <property type="entry name" value="ASP_PROTEASE"/>
    <property type="match status" value="1"/>
</dbReference>
<dbReference type="InterPro" id="IPR001461">
    <property type="entry name" value="Aspartic_peptidase_A1"/>
</dbReference>
<dbReference type="InterPro" id="IPR001969">
    <property type="entry name" value="Aspartic_peptidase_AS"/>
</dbReference>
<dbReference type="AlphaFoldDB" id="A0A0L0SSC9"/>
<keyword evidence="5 13" id="KW-0732">Signal</keyword>
<feature type="signal peptide" evidence="13">
    <location>
        <begin position="1"/>
        <end position="19"/>
    </location>
</feature>
<evidence type="ECO:0000256" key="4">
    <source>
        <dbReference type="ARBA" id="ARBA00022670"/>
    </source>
</evidence>